<evidence type="ECO:0000313" key="8">
    <source>
        <dbReference type="WBParaSite" id="nRc.2.0.1.t38115-RA"/>
    </source>
</evidence>
<dbReference type="InterPro" id="IPR045886">
    <property type="entry name" value="ThiF/MoeB/HesA"/>
</dbReference>
<comment type="similarity">
    <text evidence="5">Belongs to the ubiquitin-activating E1 family. UBA3 subfamily.</text>
</comment>
<dbReference type="EC" id="6.2.1.64" evidence="5"/>
<dbReference type="InterPro" id="IPR035985">
    <property type="entry name" value="Ubiquitin-activating_enz"/>
</dbReference>
<comment type="catalytic activity">
    <reaction evidence="5">
        <text>ATP + [NEDD8 protein] + [E1 NEDD8-activating enzyme]-L-cysteine = AMP + diphosphate + [E1 NEDD8-activating enzyme]-S-[NEDD8 protein]-yl-L-cysteine.</text>
        <dbReference type="EC" id="6.2.1.64"/>
    </reaction>
</comment>
<dbReference type="Gene3D" id="3.40.50.720">
    <property type="entry name" value="NAD(P)-binding Rossmann-like Domain"/>
    <property type="match status" value="1"/>
</dbReference>
<dbReference type="PANTHER" id="PTHR10953">
    <property type="entry name" value="UBIQUITIN-ACTIVATING ENZYME E1"/>
    <property type="match status" value="1"/>
</dbReference>
<keyword evidence="7" id="KW-1185">Reference proteome</keyword>
<comment type="function">
    <text evidence="5">Catalytic subunit of the dimeric E1 enzyme, which activates NEDD8.</text>
</comment>
<dbReference type="AlphaFoldDB" id="A0A915KI89"/>
<dbReference type="InterPro" id="IPR014929">
    <property type="entry name" value="E2-binding"/>
</dbReference>
<dbReference type="WBParaSite" id="nRc.2.0.1.t38115-RA">
    <property type="protein sequence ID" value="nRc.2.0.1.t38115-RA"/>
    <property type="gene ID" value="nRc.2.0.1.g38115"/>
</dbReference>
<feature type="domain" description="E2 binding" evidence="6">
    <location>
        <begin position="315"/>
        <end position="402"/>
    </location>
</feature>
<dbReference type="GO" id="GO:0005737">
    <property type="term" value="C:cytoplasm"/>
    <property type="evidence" value="ECO:0007669"/>
    <property type="project" value="TreeGrafter"/>
</dbReference>
<evidence type="ECO:0000256" key="4">
    <source>
        <dbReference type="PROSITE-ProRule" id="PRU10132"/>
    </source>
</evidence>
<dbReference type="PANTHER" id="PTHR10953:SF6">
    <property type="entry name" value="NEDD8-ACTIVATING ENZYME E1 CATALYTIC SUBUNIT"/>
    <property type="match status" value="1"/>
</dbReference>
<reference evidence="8" key="1">
    <citation type="submission" date="2022-11" db="UniProtKB">
        <authorList>
            <consortium name="WormBaseParasite"/>
        </authorList>
    </citation>
    <scope>IDENTIFICATION</scope>
</reference>
<protein>
    <recommendedName>
        <fullName evidence="5">NEDD8-activating enzyme E1 catalytic subunit</fullName>
        <ecNumber evidence="5">6.2.1.64</ecNumber>
    </recommendedName>
</protein>
<dbReference type="GO" id="GO:0019781">
    <property type="term" value="F:NEDD8 activating enzyme activity"/>
    <property type="evidence" value="ECO:0007669"/>
    <property type="project" value="UniProtKB-UniRule"/>
</dbReference>
<dbReference type="Pfam" id="PF00899">
    <property type="entry name" value="ThiF"/>
    <property type="match status" value="1"/>
</dbReference>
<sequence>MNETTVKETAYLPKILLRGGPLAHPDFSPGEENLESLAKCKVLVIGAGGLGCELLKNLAMMGFGDVHVIDMDTIEISNLNRQFLFREKDIGQPKAVVAAEFINKRVKTCHVTPHYCRIQDKDSNFYQSFNVVISGLDSVVARRWINGMLASLLCYNDDGVLDTSSIIPLIDGGTEGFKGNSRIILLGLTPCIECILNLYPPQINYPMCTIAHTPRLPEHCVEYVRVLLWPKEQPFGGLSYRLTQGVVKHIIPAVASTNAIIASSCALEAFKLVTNCALLINNYLNFQDAEQIFAGVVELGKREDCPVCSGKIIKLTFNENATLKNLIDYLVKEPNFQMKNPAISGFTPEFNTLYVGNIPSIEEKTRPNLKKSLKELNLKDGTEIYVADVTTPNTVKYKLHLMSEMDT</sequence>
<keyword evidence="5" id="KW-0436">Ligase</keyword>
<comment type="pathway">
    <text evidence="5">Protein modification; protein neddylation.</text>
</comment>
<dbReference type="Proteomes" id="UP000887565">
    <property type="component" value="Unplaced"/>
</dbReference>
<dbReference type="FunFam" id="3.10.290.20:FF:000001">
    <property type="entry name" value="NEDD8-activating enzyme E1 catalytic subunit, variant"/>
    <property type="match status" value="1"/>
</dbReference>
<feature type="active site" description="Glycyl thioester intermediate" evidence="4">
    <location>
        <position position="208"/>
    </location>
</feature>
<evidence type="ECO:0000259" key="6">
    <source>
        <dbReference type="SMART" id="SM01181"/>
    </source>
</evidence>
<dbReference type="PROSITE" id="PS00865">
    <property type="entry name" value="UBIQUITIN_ACTIVAT_2"/>
    <property type="match status" value="1"/>
</dbReference>
<keyword evidence="3 5" id="KW-0067">ATP-binding</keyword>
<dbReference type="InterPro" id="IPR000594">
    <property type="entry name" value="ThiF_NAD_FAD-bd"/>
</dbReference>
<evidence type="ECO:0000313" key="7">
    <source>
        <dbReference type="Proteomes" id="UP000887565"/>
    </source>
</evidence>
<dbReference type="InterPro" id="IPR033127">
    <property type="entry name" value="UBQ-activ_enz_E1_Cys_AS"/>
</dbReference>
<dbReference type="OMA" id="PYLENYM"/>
<dbReference type="SMART" id="SM01181">
    <property type="entry name" value="E2_bind"/>
    <property type="match status" value="1"/>
</dbReference>
<evidence type="ECO:0000256" key="1">
    <source>
        <dbReference type="ARBA" id="ARBA00022741"/>
    </source>
</evidence>
<evidence type="ECO:0000256" key="2">
    <source>
        <dbReference type="ARBA" id="ARBA00022786"/>
    </source>
</evidence>
<organism evidence="7 8">
    <name type="scientific">Romanomermis culicivorax</name>
    <name type="common">Nematode worm</name>
    <dbReference type="NCBI Taxonomy" id="13658"/>
    <lineage>
        <taxon>Eukaryota</taxon>
        <taxon>Metazoa</taxon>
        <taxon>Ecdysozoa</taxon>
        <taxon>Nematoda</taxon>
        <taxon>Enoplea</taxon>
        <taxon>Dorylaimia</taxon>
        <taxon>Mermithida</taxon>
        <taxon>Mermithoidea</taxon>
        <taxon>Mermithidae</taxon>
        <taxon>Romanomermis</taxon>
    </lineage>
</organism>
<dbReference type="GO" id="GO:0005634">
    <property type="term" value="C:nucleus"/>
    <property type="evidence" value="ECO:0007669"/>
    <property type="project" value="TreeGrafter"/>
</dbReference>
<keyword evidence="1 5" id="KW-0547">Nucleotide-binding</keyword>
<dbReference type="GO" id="GO:0045116">
    <property type="term" value="P:protein neddylation"/>
    <property type="evidence" value="ECO:0007669"/>
    <property type="project" value="UniProtKB-UniRule"/>
</dbReference>
<dbReference type="GO" id="GO:0005524">
    <property type="term" value="F:ATP binding"/>
    <property type="evidence" value="ECO:0007669"/>
    <property type="project" value="UniProtKB-UniRule"/>
</dbReference>
<keyword evidence="2 5" id="KW-0833">Ubl conjugation pathway</keyword>
<dbReference type="Gene3D" id="1.10.10.520">
    <property type="entry name" value="Ubiquitin activating enzymes (Uba3). Chain: B, domain 2"/>
    <property type="match status" value="1"/>
</dbReference>
<accession>A0A915KI89</accession>
<evidence type="ECO:0000256" key="5">
    <source>
        <dbReference type="RuleBase" id="RU368009"/>
    </source>
</evidence>
<dbReference type="Pfam" id="PF08825">
    <property type="entry name" value="E2_bind"/>
    <property type="match status" value="1"/>
</dbReference>
<name>A0A915KI89_ROMCU</name>
<dbReference type="SUPFAM" id="SSF69572">
    <property type="entry name" value="Activating enzymes of the ubiquitin-like proteins"/>
    <property type="match status" value="1"/>
</dbReference>
<evidence type="ECO:0000256" key="3">
    <source>
        <dbReference type="ARBA" id="ARBA00022840"/>
    </source>
</evidence>
<proteinExistence type="inferred from homology"/>
<dbReference type="InterPro" id="IPR023318">
    <property type="entry name" value="Ub_act_enz_dom_a_sf"/>
</dbReference>
<dbReference type="Gene3D" id="3.10.290.20">
    <property type="entry name" value="Ubiquitin-like 2 activating enzyme e1b. Chain: B, domain 3"/>
    <property type="match status" value="1"/>
</dbReference>